<accession>G5H6T2</accession>
<proteinExistence type="predicted"/>
<dbReference type="PANTHER" id="PTHR43283">
    <property type="entry name" value="BETA-LACTAMASE-RELATED"/>
    <property type="match status" value="1"/>
</dbReference>
<dbReference type="GeneID" id="92816346"/>
<dbReference type="Gene3D" id="3.40.710.10">
    <property type="entry name" value="DD-peptidase/beta-lactamase superfamily"/>
    <property type="match status" value="1"/>
</dbReference>
<evidence type="ECO:0000259" key="1">
    <source>
        <dbReference type="Pfam" id="PF00144"/>
    </source>
</evidence>
<feature type="domain" description="Beta-lactamase-related" evidence="1">
    <location>
        <begin position="48"/>
        <end position="400"/>
    </location>
</feature>
<dbReference type="OrthoDB" id="9805821at2"/>
<dbReference type="AlphaFoldDB" id="G5H6T2"/>
<dbReference type="HOGENOM" id="CLU_020027_11_2_10"/>
<dbReference type="SUPFAM" id="SSF56601">
    <property type="entry name" value="beta-lactamase/transpeptidase-like"/>
    <property type="match status" value="1"/>
</dbReference>
<dbReference type="InterPro" id="IPR050789">
    <property type="entry name" value="Diverse_Enzym_Activities"/>
</dbReference>
<dbReference type="RefSeq" id="WP_009133448.1">
    <property type="nucleotide sequence ID" value="NZ_CP102250.1"/>
</dbReference>
<evidence type="ECO:0000313" key="2">
    <source>
        <dbReference type="EMBL" id="EHB92929.1"/>
    </source>
</evidence>
<protein>
    <submittedName>
        <fullName evidence="2">Beta-lactamase</fullName>
    </submittedName>
</protein>
<dbReference type="EMBL" id="ADLD01000008">
    <property type="protein sequence ID" value="EHB92929.1"/>
    <property type="molecule type" value="Genomic_DNA"/>
</dbReference>
<gene>
    <name evidence="2" type="ORF">HMPREF9450_00642</name>
</gene>
<dbReference type="InterPro" id="IPR001466">
    <property type="entry name" value="Beta-lactam-related"/>
</dbReference>
<dbReference type="STRING" id="742725.HMPREF9450_00642"/>
<dbReference type="PANTHER" id="PTHR43283:SF3">
    <property type="entry name" value="BETA-LACTAMASE FAMILY PROTEIN (AFU_ORTHOLOGUE AFUA_5G07500)"/>
    <property type="match status" value="1"/>
</dbReference>
<reference evidence="2 3" key="1">
    <citation type="submission" date="2011-08" db="EMBL/GenBank/DDBJ databases">
        <title>The Genome Sequence of Alistipes indistinctus YIT 12060.</title>
        <authorList>
            <consortium name="The Broad Institute Genome Sequencing Platform"/>
            <person name="Earl A."/>
            <person name="Ward D."/>
            <person name="Feldgarden M."/>
            <person name="Gevers D."/>
            <person name="Morotomi M."/>
            <person name="Young S.K."/>
            <person name="Zeng Q."/>
            <person name="Gargeya S."/>
            <person name="Fitzgerald M."/>
            <person name="Haas B."/>
            <person name="Abouelleil A."/>
            <person name="Alvarado L."/>
            <person name="Arachchi H.M."/>
            <person name="Berlin A."/>
            <person name="Brown A."/>
            <person name="Chapman S.B."/>
            <person name="Chen Z."/>
            <person name="Dunbar C."/>
            <person name="Freedman E."/>
            <person name="Gearin G."/>
            <person name="Gellesch M."/>
            <person name="Goldberg J."/>
            <person name="Griggs A."/>
            <person name="Gujja S."/>
            <person name="Heiman D."/>
            <person name="Howarth C."/>
            <person name="Larson L."/>
            <person name="Lui A."/>
            <person name="MacDonald P.J.P."/>
            <person name="Montmayeur A."/>
            <person name="Murphy C."/>
            <person name="Neiman D."/>
            <person name="Pearson M."/>
            <person name="Priest M."/>
            <person name="Roberts A."/>
            <person name="Saif S."/>
            <person name="Shea T."/>
            <person name="Shenoy N."/>
            <person name="Sisk P."/>
            <person name="Stolte C."/>
            <person name="Sykes S."/>
            <person name="Wortman J."/>
            <person name="Nusbaum C."/>
            <person name="Birren B."/>
        </authorList>
    </citation>
    <scope>NUCLEOTIDE SEQUENCE [LARGE SCALE GENOMIC DNA]</scope>
    <source>
        <strain evidence="2 3">YIT 12060</strain>
    </source>
</reference>
<dbReference type="PATRIC" id="fig|742725.3.peg.697"/>
<dbReference type="Pfam" id="PF00144">
    <property type="entry name" value="Beta-lactamase"/>
    <property type="match status" value="1"/>
</dbReference>
<sequence length="419" mass="48058">MHNIQHKVVLVAVILLTYCSLMGYSPQQFSYNRDYLTLGVNGTRLTRIDSLLKHYIEEKGLPHAVTFVARKGEIIHHAAWGWRVPEDSIYLKKNDIFQMASLTKPVITVALMTLYEQGKFQLEDPVSAYIPETSDRILVKWKNRKNFSTREATTSLTISHLLSHTGGLVGWPATPGQVVPVYKSREEYIRDQLQAPLKYDPGTNWNYENISMEVAAYLIEHFSGQPLEQYLSKTILEPLGMTQTAFFLDPADQQRLPVVYEKKEGKIIPRNNQYPLNLFSQDHRYIPEATGLNGPIEDYARFCQMILNGGTFNGHRILGRKTIELMSQNQIPEGADVPQYSLFGLGFEISPGNRIFANSKILMPPMVSEGSLFWLGWLGTYFLIDPKEDLIILLFMNHRIEDLFDLWSRYVNTVYQSLE</sequence>
<comment type="caution">
    <text evidence="2">The sequence shown here is derived from an EMBL/GenBank/DDBJ whole genome shotgun (WGS) entry which is preliminary data.</text>
</comment>
<dbReference type="InterPro" id="IPR012338">
    <property type="entry name" value="Beta-lactam/transpept-like"/>
</dbReference>
<keyword evidence="3" id="KW-1185">Reference proteome</keyword>
<name>G5H6T2_9BACT</name>
<dbReference type="eggNOG" id="COG1680">
    <property type="taxonomic scope" value="Bacteria"/>
</dbReference>
<evidence type="ECO:0000313" key="3">
    <source>
        <dbReference type="Proteomes" id="UP000006008"/>
    </source>
</evidence>
<dbReference type="Proteomes" id="UP000006008">
    <property type="component" value="Unassembled WGS sequence"/>
</dbReference>
<organism evidence="2 3">
    <name type="scientific">Alistipes indistinctus YIT 12060</name>
    <dbReference type="NCBI Taxonomy" id="742725"/>
    <lineage>
        <taxon>Bacteria</taxon>
        <taxon>Pseudomonadati</taxon>
        <taxon>Bacteroidota</taxon>
        <taxon>Bacteroidia</taxon>
        <taxon>Bacteroidales</taxon>
        <taxon>Rikenellaceae</taxon>
        <taxon>Alistipes</taxon>
    </lineage>
</organism>